<keyword evidence="3" id="KW-1185">Reference proteome</keyword>
<feature type="region of interest" description="Disordered" evidence="1">
    <location>
        <begin position="174"/>
        <end position="252"/>
    </location>
</feature>
<reference evidence="2 3" key="1">
    <citation type="submission" date="2021-03" db="EMBL/GenBank/DDBJ databases">
        <authorList>
            <person name="King G.J."/>
            <person name="Bancroft I."/>
            <person name="Baten A."/>
            <person name="Bloomfield J."/>
            <person name="Borpatragohain P."/>
            <person name="He Z."/>
            <person name="Irish N."/>
            <person name="Irwin J."/>
            <person name="Liu K."/>
            <person name="Mauleon R.P."/>
            <person name="Moore J."/>
            <person name="Morris R."/>
            <person name="Ostergaard L."/>
            <person name="Wang B."/>
            <person name="Wells R."/>
        </authorList>
    </citation>
    <scope>NUCLEOTIDE SEQUENCE [LARGE SCALE GENOMIC DNA]</scope>
    <source>
        <strain evidence="2">R-o-18</strain>
        <tissue evidence="2">Leaf</tissue>
    </source>
</reference>
<feature type="region of interest" description="Disordered" evidence="1">
    <location>
        <begin position="284"/>
        <end position="322"/>
    </location>
</feature>
<evidence type="ECO:0000256" key="1">
    <source>
        <dbReference type="SAM" id="MobiDB-lite"/>
    </source>
</evidence>
<evidence type="ECO:0000313" key="3">
    <source>
        <dbReference type="Proteomes" id="UP000823674"/>
    </source>
</evidence>
<gene>
    <name evidence="2" type="primary">A09g511630.1_BraROA</name>
    <name evidence="2" type="ORF">IGI04_036185</name>
</gene>
<feature type="compositionally biased region" description="Low complexity" evidence="1">
    <location>
        <begin position="85"/>
        <end position="95"/>
    </location>
</feature>
<dbReference type="EMBL" id="JADBGQ010000008">
    <property type="protein sequence ID" value="KAG5384715.1"/>
    <property type="molecule type" value="Genomic_DNA"/>
</dbReference>
<feature type="compositionally biased region" description="Polar residues" evidence="1">
    <location>
        <begin position="50"/>
        <end position="84"/>
    </location>
</feature>
<feature type="compositionally biased region" description="Basic and acidic residues" evidence="1">
    <location>
        <begin position="220"/>
        <end position="250"/>
    </location>
</feature>
<feature type="compositionally biased region" description="Basic and acidic residues" evidence="1">
    <location>
        <begin position="174"/>
        <end position="188"/>
    </location>
</feature>
<sequence>MESDDSGDMESDDAADMDSEEDIEVEGLEGQEELCFINNNGSWYKKEPNFQYNNYQQKSYPNNQQSGYPPRNNQQGSYQPQQNPSSGSSAPQESSTDTLLKQILESQTRSEKQVGYELKNLHSKIDGSYNELNNKFSHLASTVLECHMEFLGTFGCIWSLKDVKQVIIGRAEHGSEVPQRRHESDLPKATHRGRSHLTPLSERPPKATPRGRSRLYGETTRSKARSDLSERPTEVAPEGRSDLSKRHAEVEGLEGQEELCFINNNGSWYKKEPNFQYNNYQQKFYPNNQQSGYPPRNNQQGSYQPQQNPSSGSSAPQESSTDTLLKQILESQTRSEKQVGYELKNLHSKIDGSYNELNNKFSHLASTVLECHMEFLGTFGCIWSLKDVKQVIIGRAEHGSEVPQRRHEPRATCPERRTEVARISHPSRSDLPKRHPEVARVSMARRQEAKPGATSQSDPLRSLPKAGATCRSDMPRSLRPPEADYLLIFGSIEKYTRTLLRMSTCILSALISLRTGSTIFYTTTFVLGALKTPNINNAMVQLSPGGVHSSCCTTPEATCTLLRSITEEEKLAHTLSVLENKIF</sequence>
<feature type="compositionally biased region" description="Basic and acidic residues" evidence="1">
    <location>
        <begin position="399"/>
        <end position="438"/>
    </location>
</feature>
<organism evidence="2 3">
    <name type="scientific">Brassica rapa subsp. trilocularis</name>
    <dbReference type="NCBI Taxonomy" id="1813537"/>
    <lineage>
        <taxon>Eukaryota</taxon>
        <taxon>Viridiplantae</taxon>
        <taxon>Streptophyta</taxon>
        <taxon>Embryophyta</taxon>
        <taxon>Tracheophyta</taxon>
        <taxon>Spermatophyta</taxon>
        <taxon>Magnoliopsida</taxon>
        <taxon>eudicotyledons</taxon>
        <taxon>Gunneridae</taxon>
        <taxon>Pentapetalae</taxon>
        <taxon>rosids</taxon>
        <taxon>malvids</taxon>
        <taxon>Brassicales</taxon>
        <taxon>Brassicaceae</taxon>
        <taxon>Brassiceae</taxon>
        <taxon>Brassica</taxon>
    </lineage>
</organism>
<comment type="caution">
    <text evidence="2">The sequence shown here is derived from an EMBL/GenBank/DDBJ whole genome shotgun (WGS) entry which is preliminary data.</text>
</comment>
<feature type="compositionally biased region" description="Low complexity" evidence="1">
    <location>
        <begin position="310"/>
        <end position="320"/>
    </location>
</feature>
<feature type="compositionally biased region" description="Polar residues" evidence="1">
    <location>
        <begin position="284"/>
        <end position="309"/>
    </location>
</feature>
<feature type="region of interest" description="Disordered" evidence="1">
    <location>
        <begin position="399"/>
        <end position="476"/>
    </location>
</feature>
<evidence type="ECO:0000313" key="2">
    <source>
        <dbReference type="EMBL" id="KAG5384715.1"/>
    </source>
</evidence>
<feature type="region of interest" description="Disordered" evidence="1">
    <location>
        <begin position="47"/>
        <end position="97"/>
    </location>
</feature>
<feature type="region of interest" description="Disordered" evidence="1">
    <location>
        <begin position="1"/>
        <end position="32"/>
    </location>
</feature>
<dbReference type="Proteomes" id="UP000823674">
    <property type="component" value="Chromosome A09"/>
</dbReference>
<proteinExistence type="predicted"/>
<name>A0ABQ7LGI6_BRACM</name>
<protein>
    <submittedName>
        <fullName evidence="2">Uncharacterized protein</fullName>
    </submittedName>
</protein>
<accession>A0ABQ7LGI6</accession>